<organism evidence="2 3">
    <name type="scientific">Trametes coccinea (strain BRFM310)</name>
    <name type="common">Pycnoporus coccineus</name>
    <dbReference type="NCBI Taxonomy" id="1353009"/>
    <lineage>
        <taxon>Eukaryota</taxon>
        <taxon>Fungi</taxon>
        <taxon>Dikarya</taxon>
        <taxon>Basidiomycota</taxon>
        <taxon>Agaricomycotina</taxon>
        <taxon>Agaricomycetes</taxon>
        <taxon>Polyporales</taxon>
        <taxon>Polyporaceae</taxon>
        <taxon>Trametes</taxon>
    </lineage>
</organism>
<proteinExistence type="predicted"/>
<keyword evidence="3" id="KW-1185">Reference proteome</keyword>
<evidence type="ECO:0000256" key="1">
    <source>
        <dbReference type="SAM" id="MobiDB-lite"/>
    </source>
</evidence>
<dbReference type="AlphaFoldDB" id="A0A1Y2IF33"/>
<sequence>MEDIMSSDERAKSTVLGHISTLLGARHPESNGPSALDYNAVSGRIEPHGATIVCSFTEMNPSESAETVLRSAVVNADEGKRMLENWSTIEDPSKDQFVDVHISQVASILAHAWRLDRSQRFQGDLCPRFQLFMIRRARFKIVARIDNLVNLWGGCPIEIMQDWYKTHPDVVQESTVRFPRLARRADLPTLLNEHSLQPLPNRPDDYPLSSRNIQSWLEALKDPLTRIVEALGDTSAPPSAEQTKLAQMSIIHLHCFLRSNLCQVLQMHGVGEALLYAYEDPDKGVKASKAKKARKATQELEFRTSQHAQSVDAGEAVQKAERTTEAENVEKAEQGGKSSEDSIDQEPALPAYIDDDSDDDASSHIEEDEDAVQHLFRSLQTIIAWNAAIGSLMNTKGVFSELNVFLLKNLPRIDVTLADIDKPISRYETLLREGLRANYEGAAYGERLGVITARMNDVKRRLRLNEKNVQQGEGTLKWVRDRCRVHAEAALMSLAWSYSEGATQVVDGVDFDTLFPQEGSVIIGVSEKCCWCCHALRQSLEGRISFVLPGTHAVILPAFLKAYW</sequence>
<gene>
    <name evidence="2" type="ORF">PYCCODRAFT_804538</name>
</gene>
<dbReference type="Proteomes" id="UP000193067">
    <property type="component" value="Unassembled WGS sequence"/>
</dbReference>
<dbReference type="STRING" id="1353009.A0A1Y2IF33"/>
<reference evidence="2 3" key="1">
    <citation type="journal article" date="2015" name="Biotechnol. Biofuels">
        <title>Enhanced degradation of softwood versus hardwood by the white-rot fungus Pycnoporus coccineus.</title>
        <authorList>
            <person name="Couturier M."/>
            <person name="Navarro D."/>
            <person name="Chevret D."/>
            <person name="Henrissat B."/>
            <person name="Piumi F."/>
            <person name="Ruiz-Duenas F.J."/>
            <person name="Martinez A.T."/>
            <person name="Grigoriev I.V."/>
            <person name="Riley R."/>
            <person name="Lipzen A."/>
            <person name="Berrin J.G."/>
            <person name="Master E.R."/>
            <person name="Rosso M.N."/>
        </authorList>
    </citation>
    <scope>NUCLEOTIDE SEQUENCE [LARGE SCALE GENOMIC DNA]</scope>
    <source>
        <strain evidence="2 3">BRFM310</strain>
    </source>
</reference>
<protein>
    <submittedName>
        <fullName evidence="2">Uncharacterized protein</fullName>
    </submittedName>
</protein>
<accession>A0A1Y2IF33</accession>
<evidence type="ECO:0000313" key="3">
    <source>
        <dbReference type="Proteomes" id="UP000193067"/>
    </source>
</evidence>
<dbReference type="OrthoDB" id="2755603at2759"/>
<feature type="region of interest" description="Disordered" evidence="1">
    <location>
        <begin position="300"/>
        <end position="344"/>
    </location>
</feature>
<feature type="compositionally biased region" description="Basic and acidic residues" evidence="1">
    <location>
        <begin position="318"/>
        <end position="340"/>
    </location>
</feature>
<dbReference type="EMBL" id="KZ084125">
    <property type="protein sequence ID" value="OSC99697.1"/>
    <property type="molecule type" value="Genomic_DNA"/>
</dbReference>
<evidence type="ECO:0000313" key="2">
    <source>
        <dbReference type="EMBL" id="OSC99697.1"/>
    </source>
</evidence>
<name>A0A1Y2IF33_TRAC3</name>